<feature type="short sequence motif" description="Q motif" evidence="6">
    <location>
        <begin position="483"/>
        <end position="511"/>
    </location>
</feature>
<evidence type="ECO:0000256" key="2">
    <source>
        <dbReference type="ARBA" id="ARBA00022741"/>
    </source>
</evidence>
<evidence type="ECO:0000256" key="5">
    <source>
        <dbReference type="ARBA" id="ARBA00022840"/>
    </source>
</evidence>
<feature type="compositionally biased region" description="Polar residues" evidence="7">
    <location>
        <begin position="16"/>
        <end position="38"/>
    </location>
</feature>
<keyword evidence="4" id="KW-0347">Helicase</keyword>
<gene>
    <name evidence="12" type="primary">VASA1</name>
</gene>
<evidence type="ECO:0000256" key="4">
    <source>
        <dbReference type="ARBA" id="ARBA00022806"/>
    </source>
</evidence>
<feature type="domain" description="DEAD-box RNA helicase Q" evidence="10">
    <location>
        <begin position="483"/>
        <end position="511"/>
    </location>
</feature>
<dbReference type="PROSITE" id="PS00039">
    <property type="entry name" value="DEAD_ATP_HELICASE"/>
    <property type="match status" value="1"/>
</dbReference>
<organism evidence="11">
    <name type="scientific">Schmidtea mediterranea</name>
    <name type="common">Freshwater planarian flatworm</name>
    <dbReference type="NCBI Taxonomy" id="79327"/>
    <lineage>
        <taxon>Eukaryota</taxon>
        <taxon>Metazoa</taxon>
        <taxon>Spiralia</taxon>
        <taxon>Lophotrochozoa</taxon>
        <taxon>Platyhelminthes</taxon>
        <taxon>Rhabditophora</taxon>
        <taxon>Seriata</taxon>
        <taxon>Tricladida</taxon>
        <taxon>Continenticola</taxon>
        <taxon>Geoplanoidea</taxon>
        <taxon>Dugesiidae</taxon>
        <taxon>Schmidtea</taxon>
    </lineage>
</organism>
<dbReference type="InterPro" id="IPR027417">
    <property type="entry name" value="P-loop_NTPase"/>
</dbReference>
<keyword evidence="5" id="KW-0067">ATP-binding</keyword>
<dbReference type="EMBL" id="JQ425140">
    <property type="protein sequence ID" value="AFD29608.1"/>
    <property type="molecule type" value="mRNA"/>
</dbReference>
<dbReference type="AlphaFoldDB" id="H9CXT7"/>
<dbReference type="GO" id="GO:0003676">
    <property type="term" value="F:nucleic acid binding"/>
    <property type="evidence" value="ECO:0007669"/>
    <property type="project" value="InterPro"/>
</dbReference>
<feature type="compositionally biased region" description="Polar residues" evidence="7">
    <location>
        <begin position="61"/>
        <end position="72"/>
    </location>
</feature>
<dbReference type="OrthoDB" id="196131at2759"/>
<dbReference type="InterPro" id="IPR011545">
    <property type="entry name" value="DEAD/DEAH_box_helicase_dom"/>
</dbReference>
<dbReference type="Pfam" id="PF00270">
    <property type="entry name" value="DEAD"/>
    <property type="match status" value="1"/>
</dbReference>
<dbReference type="GO" id="GO:0016787">
    <property type="term" value="F:hydrolase activity"/>
    <property type="evidence" value="ECO:0007669"/>
    <property type="project" value="UniProtKB-KW"/>
</dbReference>
<keyword evidence="2" id="KW-0547">Nucleotide-binding</keyword>
<dbReference type="PANTHER" id="PTHR47958">
    <property type="entry name" value="ATP-DEPENDENT RNA HELICASE DBP3"/>
    <property type="match status" value="1"/>
</dbReference>
<evidence type="ECO:0000259" key="10">
    <source>
        <dbReference type="PROSITE" id="PS51195"/>
    </source>
</evidence>
<dbReference type="InterPro" id="IPR000629">
    <property type="entry name" value="RNA-helicase_DEAD-box_CS"/>
</dbReference>
<dbReference type="SMART" id="SM00490">
    <property type="entry name" value="HELICc"/>
    <property type="match status" value="1"/>
</dbReference>
<proteinExistence type="evidence at transcript level"/>
<feature type="region of interest" description="Disordered" evidence="7">
    <location>
        <begin position="61"/>
        <end position="399"/>
    </location>
</feature>
<dbReference type="PROSITE" id="PS51192">
    <property type="entry name" value="HELICASE_ATP_BIND_1"/>
    <property type="match status" value="1"/>
</dbReference>
<accession>H9CXT7</accession>
<evidence type="ECO:0000313" key="12">
    <source>
        <dbReference type="EMBL" id="ANE21813.1"/>
    </source>
</evidence>
<dbReference type="GO" id="GO:0003724">
    <property type="term" value="F:RNA helicase activity"/>
    <property type="evidence" value="ECO:0007669"/>
    <property type="project" value="UniProtKB-EC"/>
</dbReference>
<dbReference type="GO" id="GO:0005524">
    <property type="term" value="F:ATP binding"/>
    <property type="evidence" value="ECO:0007669"/>
    <property type="project" value="UniProtKB-KW"/>
</dbReference>
<feature type="compositionally biased region" description="Polar residues" evidence="7">
    <location>
        <begin position="137"/>
        <end position="146"/>
    </location>
</feature>
<feature type="compositionally biased region" description="Basic and acidic residues" evidence="7">
    <location>
        <begin position="164"/>
        <end position="346"/>
    </location>
</feature>
<reference evidence="11" key="1">
    <citation type="journal article" date="2012" name="Cell Stem Cell">
        <title>Genetic Regulators of a Pluripotent Adult Stem Cell System in Planarians Identified by RNAi and Clonal Analysis.</title>
        <authorList>
            <person name="Wagner D.E."/>
            <person name="Ho J.J."/>
            <person name="Reddien P.W."/>
        </authorList>
    </citation>
    <scope>NUCLEOTIDE SEQUENCE</scope>
    <source>
        <strain evidence="11">CIW4</strain>
    </source>
</reference>
<evidence type="ECO:0000256" key="7">
    <source>
        <dbReference type="SAM" id="MobiDB-lite"/>
    </source>
</evidence>
<dbReference type="EMBL" id="KU852684">
    <property type="protein sequence ID" value="ANE21813.1"/>
    <property type="molecule type" value="mRNA"/>
</dbReference>
<reference evidence="12" key="2">
    <citation type="submission" date="2016-03" db="EMBL/GenBank/DDBJ databases">
        <title>A novel pre-meiotic function for boule in the planarian Schmidtea mediterranea.</title>
        <authorList>
            <person name="Iyer H."/>
            <person name="Issigonis M."/>
            <person name="Sharma P.P."/>
            <person name="Extavour C.G."/>
            <person name="Newmark P.A."/>
        </authorList>
    </citation>
    <scope>NUCLEOTIDE SEQUENCE</scope>
</reference>
<dbReference type="InterPro" id="IPR014001">
    <property type="entry name" value="Helicase_ATP-bd"/>
</dbReference>
<feature type="domain" description="Helicase ATP-binding" evidence="8">
    <location>
        <begin position="514"/>
        <end position="699"/>
    </location>
</feature>
<evidence type="ECO:0000313" key="11">
    <source>
        <dbReference type="EMBL" id="AFD29608.1"/>
    </source>
</evidence>
<protein>
    <recommendedName>
        <fullName evidence="1">RNA helicase</fullName>
        <ecNumber evidence="1">3.6.4.13</ecNumber>
    </recommendedName>
</protein>
<evidence type="ECO:0000256" key="3">
    <source>
        <dbReference type="ARBA" id="ARBA00022801"/>
    </source>
</evidence>
<dbReference type="Gene3D" id="3.40.50.300">
    <property type="entry name" value="P-loop containing nucleotide triphosphate hydrolases"/>
    <property type="match status" value="2"/>
</dbReference>
<sequence>MSVNDGLSDEEWGAWGQTSVVTENISTQKNNSKPQNGFGSDDEVIINTDTSNVQAISKFSVNSYNKENNLNGGSYEKRGGFNGNRGTNRFATRKVESEDKNETNGDRNYNRNGYSNDRDTKPNYQNNRNSEFKRNGNEQNNYPNDRNFNKRDNSPGDKNQYANKRNDSRERSRNNGLFDDSRERKTPRGDKRDDSRDRKINRDDSRDRRKYRDDSRDRRKYRDDSRDRKKYRDDSRDRKKYRDDSNRKKYRDSSMDRRKPRDDSRDHKKYRDDSRDKRNNLKRRDDSYDNNDRNRRPDRRNRDDSRENRKKRDDSQENRTRNRKEEFKRDESWEDRRSEFQRDQRINNDSFARATKENGANNFESKKFRGNNDANNGFRNDEFDGNFQGKRNGNSNDFSTEFDRTVTLEENPAYSSKTFVRGQKQPEQTNQNDDAIPIVKRATFIPDDNQEDYELHVNSGINFDNYDKIPVEVTGDDVPPALNTFSSLHLPEFLTSNVENLKYTKLTPVQKYAIPIIDSKRDLMACAQTGSGKTAAFLIPIIKSLSENGTESPASAVAFPKALIMAPTRELCRQIFTAARHLCRGSNIKCAYIYGGIEMNKSRRNIQATGCDILVATPGRLIHFLELVWLSLRYLQFFVLDEADRMLDSDGFYESVTKIYNEANFSGDDRSIQISMFSATFPNEIQTLARNLLKNYLFLAVGVVGSANSDVKQEIIQSDQREKVNTAIEYIKTIPDEKTLIFVESKRMADFMGIKLGYLGFKATTIHGDREQEQREIALNDFKSGRVNFMVATNVAARGLDIPKVDNVINIDMPDTIDTYVHRIGRTGRCGNVGRAISFFDEMKDIGLAQGLVSKLQEANQECPDWLRALCDGSGSRMANYSRDTRKNVKSSKYIDNPTDDGFMKGTNIDYDDVKPTSEWLED</sequence>
<evidence type="ECO:0000259" key="9">
    <source>
        <dbReference type="PROSITE" id="PS51194"/>
    </source>
</evidence>
<dbReference type="CDD" id="cd18787">
    <property type="entry name" value="SF2_C_DEAD"/>
    <property type="match status" value="1"/>
</dbReference>
<dbReference type="PROSITE" id="PS51195">
    <property type="entry name" value="Q_MOTIF"/>
    <property type="match status" value="1"/>
</dbReference>
<evidence type="ECO:0000256" key="6">
    <source>
        <dbReference type="PROSITE-ProRule" id="PRU00552"/>
    </source>
</evidence>
<dbReference type="SMART" id="SM00487">
    <property type="entry name" value="DEXDc"/>
    <property type="match status" value="1"/>
</dbReference>
<evidence type="ECO:0000256" key="1">
    <source>
        <dbReference type="ARBA" id="ARBA00012552"/>
    </source>
</evidence>
<evidence type="ECO:0000259" key="8">
    <source>
        <dbReference type="PROSITE" id="PS51192"/>
    </source>
</evidence>
<dbReference type="EC" id="3.6.4.13" evidence="1"/>
<dbReference type="SUPFAM" id="SSF52540">
    <property type="entry name" value="P-loop containing nucleoside triphosphate hydrolases"/>
    <property type="match status" value="1"/>
</dbReference>
<feature type="compositionally biased region" description="Basic and acidic residues" evidence="7">
    <location>
        <begin position="93"/>
        <end position="109"/>
    </location>
</feature>
<dbReference type="FunFam" id="3.40.50.300:FF:000008">
    <property type="entry name" value="ATP-dependent RNA helicase RhlB"/>
    <property type="match status" value="1"/>
</dbReference>
<feature type="domain" description="Helicase C-terminal" evidence="9">
    <location>
        <begin position="723"/>
        <end position="871"/>
    </location>
</feature>
<dbReference type="InterPro" id="IPR014014">
    <property type="entry name" value="RNA_helicase_DEAD_Q_motif"/>
</dbReference>
<dbReference type="PROSITE" id="PS51194">
    <property type="entry name" value="HELICASE_CTER"/>
    <property type="match status" value="1"/>
</dbReference>
<keyword evidence="3" id="KW-0378">Hydrolase</keyword>
<name>H9CXT7_SCHMD</name>
<dbReference type="InterPro" id="IPR001650">
    <property type="entry name" value="Helicase_C-like"/>
</dbReference>
<feature type="compositionally biased region" description="Polar residues" evidence="7">
    <location>
        <begin position="389"/>
        <end position="399"/>
    </location>
</feature>
<dbReference type="Pfam" id="PF00271">
    <property type="entry name" value="Helicase_C"/>
    <property type="match status" value="1"/>
</dbReference>
<feature type="region of interest" description="Disordered" evidence="7">
    <location>
        <begin position="1"/>
        <end position="45"/>
    </location>
</feature>